<evidence type="ECO:0000256" key="1">
    <source>
        <dbReference type="SAM" id="MobiDB-lite"/>
    </source>
</evidence>
<feature type="compositionally biased region" description="Basic and acidic residues" evidence="1">
    <location>
        <begin position="40"/>
        <end position="55"/>
    </location>
</feature>
<keyword evidence="3" id="KW-1185">Reference proteome</keyword>
<accession>A0A4Z2E8H6</accession>
<dbReference type="Proteomes" id="UP000314294">
    <property type="component" value="Unassembled WGS sequence"/>
</dbReference>
<comment type="caution">
    <text evidence="2">The sequence shown here is derived from an EMBL/GenBank/DDBJ whole genome shotgun (WGS) entry which is preliminary data.</text>
</comment>
<proteinExistence type="predicted"/>
<feature type="region of interest" description="Disordered" evidence="1">
    <location>
        <begin position="33"/>
        <end position="61"/>
    </location>
</feature>
<organism evidence="2 3">
    <name type="scientific">Liparis tanakae</name>
    <name type="common">Tanaka's snailfish</name>
    <dbReference type="NCBI Taxonomy" id="230148"/>
    <lineage>
        <taxon>Eukaryota</taxon>
        <taxon>Metazoa</taxon>
        <taxon>Chordata</taxon>
        <taxon>Craniata</taxon>
        <taxon>Vertebrata</taxon>
        <taxon>Euteleostomi</taxon>
        <taxon>Actinopterygii</taxon>
        <taxon>Neopterygii</taxon>
        <taxon>Teleostei</taxon>
        <taxon>Neoteleostei</taxon>
        <taxon>Acanthomorphata</taxon>
        <taxon>Eupercaria</taxon>
        <taxon>Perciformes</taxon>
        <taxon>Cottioidei</taxon>
        <taxon>Cottales</taxon>
        <taxon>Liparidae</taxon>
        <taxon>Liparis</taxon>
    </lineage>
</organism>
<feature type="region of interest" description="Disordered" evidence="1">
    <location>
        <begin position="1"/>
        <end position="20"/>
    </location>
</feature>
<protein>
    <submittedName>
        <fullName evidence="2">Uncharacterized protein</fullName>
    </submittedName>
</protein>
<name>A0A4Z2E8H6_9TELE</name>
<dbReference type="AlphaFoldDB" id="A0A4Z2E8H6"/>
<evidence type="ECO:0000313" key="3">
    <source>
        <dbReference type="Proteomes" id="UP000314294"/>
    </source>
</evidence>
<evidence type="ECO:0000313" key="2">
    <source>
        <dbReference type="EMBL" id="TNN24870.1"/>
    </source>
</evidence>
<reference evidence="2 3" key="1">
    <citation type="submission" date="2019-03" db="EMBL/GenBank/DDBJ databases">
        <title>First draft genome of Liparis tanakae, snailfish: a comprehensive survey of snailfish specific genes.</title>
        <authorList>
            <person name="Kim W."/>
            <person name="Song I."/>
            <person name="Jeong J.-H."/>
            <person name="Kim D."/>
            <person name="Kim S."/>
            <person name="Ryu S."/>
            <person name="Song J.Y."/>
            <person name="Lee S.K."/>
        </authorList>
    </citation>
    <scope>NUCLEOTIDE SEQUENCE [LARGE SCALE GENOMIC DNA]</scope>
    <source>
        <tissue evidence="2">Muscle</tissue>
    </source>
</reference>
<gene>
    <name evidence="2" type="ORF">EYF80_065004</name>
</gene>
<sequence>MLGDEDELISSSSLIAGDRDVKPQDIPFHLLAGDWSRGLNPRDPRSCRPNREGRHPPAAAL</sequence>
<dbReference type="EMBL" id="SRLO01014055">
    <property type="protein sequence ID" value="TNN24870.1"/>
    <property type="molecule type" value="Genomic_DNA"/>
</dbReference>